<dbReference type="CDD" id="cd02968">
    <property type="entry name" value="SCO"/>
    <property type="match status" value="1"/>
</dbReference>
<evidence type="ECO:0000256" key="1">
    <source>
        <dbReference type="ARBA" id="ARBA00010996"/>
    </source>
</evidence>
<keyword evidence="2 3" id="KW-0186">Copper</keyword>
<feature type="disulfide bond" description="Redox-active" evidence="4">
    <location>
        <begin position="81"/>
        <end position="85"/>
    </location>
</feature>
<comment type="caution">
    <text evidence="6">The sequence shown here is derived from an EMBL/GenBank/DDBJ whole genome shotgun (WGS) entry which is preliminary data.</text>
</comment>
<dbReference type="GO" id="GO:0046872">
    <property type="term" value="F:metal ion binding"/>
    <property type="evidence" value="ECO:0007669"/>
    <property type="project" value="UniProtKB-KW"/>
</dbReference>
<dbReference type="PROSITE" id="PS51352">
    <property type="entry name" value="THIOREDOXIN_2"/>
    <property type="match status" value="1"/>
</dbReference>
<keyword evidence="3" id="KW-0479">Metal-binding</keyword>
<evidence type="ECO:0000259" key="5">
    <source>
        <dbReference type="PROSITE" id="PS51352"/>
    </source>
</evidence>
<name>A0A935Q4Z5_9PROT</name>
<protein>
    <submittedName>
        <fullName evidence="6">SCO family protein</fullName>
    </submittedName>
</protein>
<keyword evidence="4" id="KW-1015">Disulfide bond</keyword>
<evidence type="ECO:0000256" key="2">
    <source>
        <dbReference type="ARBA" id="ARBA00023008"/>
    </source>
</evidence>
<dbReference type="InterPro" id="IPR013766">
    <property type="entry name" value="Thioredoxin_domain"/>
</dbReference>
<comment type="similarity">
    <text evidence="1">Belongs to the SCO1/2 family.</text>
</comment>
<dbReference type="Pfam" id="PF02630">
    <property type="entry name" value="SCO1-SenC"/>
    <property type="match status" value="1"/>
</dbReference>
<reference evidence="6 7" key="1">
    <citation type="submission" date="2020-10" db="EMBL/GenBank/DDBJ databases">
        <title>Connecting structure to function with the recovery of over 1000 high-quality activated sludge metagenome-assembled genomes encoding full-length rRNA genes using long-read sequencing.</title>
        <authorList>
            <person name="Singleton C.M."/>
            <person name="Petriglieri F."/>
            <person name="Kristensen J.M."/>
            <person name="Kirkegaard R.H."/>
            <person name="Michaelsen T.Y."/>
            <person name="Andersen M.H."/>
            <person name="Karst S.M."/>
            <person name="Dueholm M.S."/>
            <person name="Nielsen P.H."/>
            <person name="Albertsen M."/>
        </authorList>
    </citation>
    <scope>NUCLEOTIDE SEQUENCE [LARGE SCALE GENOMIC DNA]</scope>
    <source>
        <strain evidence="6">EsbW_18-Q3-R4-48_BATAC.285</strain>
    </source>
</reference>
<feature type="binding site" evidence="3">
    <location>
        <position position="85"/>
    </location>
    <ligand>
        <name>Cu cation</name>
        <dbReference type="ChEBI" id="CHEBI:23378"/>
    </ligand>
</feature>
<evidence type="ECO:0000256" key="3">
    <source>
        <dbReference type="PIRSR" id="PIRSR603782-1"/>
    </source>
</evidence>
<dbReference type="FunFam" id="3.40.30.10:FF:000013">
    <property type="entry name" value="Blast:Protein SCO1 homolog, mitochondrial"/>
    <property type="match status" value="1"/>
</dbReference>
<accession>A0A935Q4Z5</accession>
<dbReference type="InterPro" id="IPR036249">
    <property type="entry name" value="Thioredoxin-like_sf"/>
</dbReference>
<dbReference type="InterPro" id="IPR003782">
    <property type="entry name" value="SCO1/SenC"/>
</dbReference>
<evidence type="ECO:0000256" key="4">
    <source>
        <dbReference type="PIRSR" id="PIRSR603782-2"/>
    </source>
</evidence>
<evidence type="ECO:0000313" key="7">
    <source>
        <dbReference type="Proteomes" id="UP000697998"/>
    </source>
</evidence>
<proteinExistence type="inferred from homology"/>
<dbReference type="AlphaFoldDB" id="A0A935Q4Z5"/>
<feature type="domain" description="Thioredoxin" evidence="5">
    <location>
        <begin position="44"/>
        <end position="206"/>
    </location>
</feature>
<dbReference type="PANTHER" id="PTHR12151:SF25">
    <property type="entry name" value="LINALOOL DEHYDRATASE_ISOMERASE DOMAIN-CONTAINING PROTEIN"/>
    <property type="match status" value="1"/>
</dbReference>
<gene>
    <name evidence="6" type="ORF">IPJ27_22070</name>
</gene>
<dbReference type="SUPFAM" id="SSF52833">
    <property type="entry name" value="Thioredoxin-like"/>
    <property type="match status" value="1"/>
</dbReference>
<organism evidence="6 7">
    <name type="scientific">Candidatus Accumulibacter proximus</name>
    <dbReference type="NCBI Taxonomy" id="2954385"/>
    <lineage>
        <taxon>Bacteria</taxon>
        <taxon>Pseudomonadati</taxon>
        <taxon>Pseudomonadota</taxon>
        <taxon>Betaproteobacteria</taxon>
        <taxon>Candidatus Accumulibacter</taxon>
    </lineage>
</organism>
<dbReference type="Gene3D" id="3.40.30.10">
    <property type="entry name" value="Glutaredoxin"/>
    <property type="match status" value="1"/>
</dbReference>
<feature type="binding site" evidence="3">
    <location>
        <position position="171"/>
    </location>
    <ligand>
        <name>Cu cation</name>
        <dbReference type="ChEBI" id="CHEBI:23378"/>
    </ligand>
</feature>
<evidence type="ECO:0000313" key="6">
    <source>
        <dbReference type="EMBL" id="MBK7677220.1"/>
    </source>
</evidence>
<feature type="binding site" evidence="3">
    <location>
        <position position="81"/>
    </location>
    <ligand>
        <name>Cu cation</name>
        <dbReference type="ChEBI" id="CHEBI:23378"/>
    </ligand>
</feature>
<sequence length="210" mass="22567">MRIRGLLIVLIVALSGVLLYLAAFWEPVSPRAISRIEPHSQLPQSASPPGGDFTLQGPQGPVALKDYRGKVVLIYFGYTYCPDVCPTSLSLLAQALSELQAGERPRVQAIFVSLDPERDTPARLKDYAPFFHPSLIGLTGTPQQIAAVAQQYGARYQKQPANAEGQYAVDHSSVTYVVDAQGRLAAALPHGQPPAQIVATIRQQLAAAAP</sequence>
<dbReference type="EMBL" id="JADJMH010000034">
    <property type="protein sequence ID" value="MBK7677220.1"/>
    <property type="molecule type" value="Genomic_DNA"/>
</dbReference>
<dbReference type="Proteomes" id="UP000697998">
    <property type="component" value="Unassembled WGS sequence"/>
</dbReference>
<dbReference type="PANTHER" id="PTHR12151">
    <property type="entry name" value="ELECTRON TRANSPORT PROTIN SCO1/SENC FAMILY MEMBER"/>
    <property type="match status" value="1"/>
</dbReference>